<dbReference type="Pfam" id="PF00884">
    <property type="entry name" value="Sulfatase"/>
    <property type="match status" value="1"/>
</dbReference>
<reference evidence="3 4" key="1">
    <citation type="submission" date="2019-11" db="EMBL/GenBank/DDBJ databases">
        <authorList>
            <person name="Zheng R.K."/>
            <person name="Sun C.M."/>
        </authorList>
    </citation>
    <scope>NUCLEOTIDE SEQUENCE [LARGE SCALE GENOMIC DNA]</scope>
    <source>
        <strain evidence="3 4">WC007</strain>
    </source>
</reference>
<accession>A0A6I6JT91</accession>
<organism evidence="3 4">
    <name type="scientific">Maribellus comscasis</name>
    <dbReference type="NCBI Taxonomy" id="2681766"/>
    <lineage>
        <taxon>Bacteria</taxon>
        <taxon>Pseudomonadati</taxon>
        <taxon>Bacteroidota</taxon>
        <taxon>Bacteroidia</taxon>
        <taxon>Marinilabiliales</taxon>
        <taxon>Prolixibacteraceae</taxon>
        <taxon>Maribellus</taxon>
    </lineage>
</organism>
<evidence type="ECO:0000256" key="1">
    <source>
        <dbReference type="SAM" id="SignalP"/>
    </source>
</evidence>
<dbReference type="AlphaFoldDB" id="A0A6I6JT91"/>
<gene>
    <name evidence="3" type="ORF">GM418_11710</name>
</gene>
<dbReference type="EMBL" id="CP046401">
    <property type="protein sequence ID" value="QGY44298.1"/>
    <property type="molecule type" value="Genomic_DNA"/>
</dbReference>
<name>A0A6I6JT91_9BACT</name>
<evidence type="ECO:0000259" key="2">
    <source>
        <dbReference type="Pfam" id="PF00884"/>
    </source>
</evidence>
<dbReference type="Gene3D" id="3.40.720.10">
    <property type="entry name" value="Alkaline Phosphatase, subunit A"/>
    <property type="match status" value="1"/>
</dbReference>
<dbReference type="CDD" id="cd16027">
    <property type="entry name" value="SGSH"/>
    <property type="match status" value="1"/>
</dbReference>
<dbReference type="GO" id="GO:0016740">
    <property type="term" value="F:transferase activity"/>
    <property type="evidence" value="ECO:0007669"/>
    <property type="project" value="UniProtKB-KW"/>
</dbReference>
<keyword evidence="4" id="KW-1185">Reference proteome</keyword>
<feature type="signal peptide" evidence="1">
    <location>
        <begin position="1"/>
        <end position="23"/>
    </location>
</feature>
<dbReference type="Proteomes" id="UP000428260">
    <property type="component" value="Chromosome"/>
</dbReference>
<feature type="chain" id="PRO_5026239089" evidence="1">
    <location>
        <begin position="24"/>
        <end position="470"/>
    </location>
</feature>
<dbReference type="GO" id="GO:0016787">
    <property type="term" value="F:hydrolase activity"/>
    <property type="evidence" value="ECO:0007669"/>
    <property type="project" value="UniProtKB-KW"/>
</dbReference>
<dbReference type="PANTHER" id="PTHR43751:SF1">
    <property type="entry name" value="SULFATASE ATSG-RELATED"/>
    <property type="match status" value="1"/>
</dbReference>
<evidence type="ECO:0000313" key="3">
    <source>
        <dbReference type="EMBL" id="QGY44298.1"/>
    </source>
</evidence>
<dbReference type="PANTHER" id="PTHR43751">
    <property type="entry name" value="SULFATASE"/>
    <property type="match status" value="1"/>
</dbReference>
<dbReference type="SUPFAM" id="SSF53649">
    <property type="entry name" value="Alkaline phosphatase-like"/>
    <property type="match status" value="1"/>
</dbReference>
<proteinExistence type="predicted"/>
<feature type="domain" description="Sulfatase N-terminal" evidence="2">
    <location>
        <begin position="27"/>
        <end position="313"/>
    </location>
</feature>
<dbReference type="RefSeq" id="WP_158866251.1">
    <property type="nucleotide sequence ID" value="NZ_CP046401.1"/>
</dbReference>
<dbReference type="InterPro" id="IPR000917">
    <property type="entry name" value="Sulfatase_N"/>
</dbReference>
<dbReference type="InterPro" id="IPR017850">
    <property type="entry name" value="Alkaline_phosphatase_core_sf"/>
</dbReference>
<dbReference type="InterPro" id="IPR052701">
    <property type="entry name" value="GAG_Ulvan_Degrading_Sulfatases"/>
</dbReference>
<keyword evidence="3" id="KW-0808">Transferase</keyword>
<sequence length="470" mass="53406">MKNILPFLACFLFLLNSYSKTGAAEKPNILFLLSDDHSVPYLGCYGNQDMETPSLDKLASEGMLFNHAYTTAPQCVPSRSSLLSGRNVLDVQMLRFSAPLDKNIITFPELLREAGYYTGVCGRSYHLDGSGKKPRETIDVFKEFGMETFRKRMDYVNQGIGDKVLVQIKEFLDEVPKGKPFFMWANYSDPHRPFTAPEFEPDPEKITLPEGMPDTKEVRKDLAAHIGEINRLDLRIGQVLDELKQRGLYNNTLIIFMGDNGAALLRGKGTLYDCGLHVPLIARYPELIEPGTKSDILISGSDLGPTILDVAGIKPDKQMTGKSFKHAMQGDETENHEYLFAVRGAHGSGLPGNSSAFDLSRTVFNKEYKLIYNPLFHLSYHPVDFAGSEMWKEMIQLHEQGKLEEKFSHTTIFSPERPMFEFFDIKNDPDEFVNLSGKEEHKKREHEFKTQLHRWMIIYRDVVPLPIPPN</sequence>
<keyword evidence="1" id="KW-0732">Signal</keyword>
<protein>
    <submittedName>
        <fullName evidence="3">Sulfatase-like hydrolase/transferase</fullName>
    </submittedName>
</protein>
<keyword evidence="3" id="KW-0378">Hydrolase</keyword>
<evidence type="ECO:0000313" key="4">
    <source>
        <dbReference type="Proteomes" id="UP000428260"/>
    </source>
</evidence>
<dbReference type="KEGG" id="mcos:GM418_11710"/>